<keyword evidence="3" id="KW-1185">Reference proteome</keyword>
<proteinExistence type="predicted"/>
<dbReference type="AlphaFoldDB" id="A0A2S9J3J8"/>
<accession>A0A2S9J3J8</accession>
<feature type="transmembrane region" description="Helical" evidence="1">
    <location>
        <begin position="206"/>
        <end position="228"/>
    </location>
</feature>
<dbReference type="Proteomes" id="UP000239711">
    <property type="component" value="Unassembled WGS sequence"/>
</dbReference>
<feature type="transmembrane region" description="Helical" evidence="1">
    <location>
        <begin position="170"/>
        <end position="194"/>
    </location>
</feature>
<dbReference type="EMBL" id="PVBQ01000007">
    <property type="protein sequence ID" value="PRD47320.1"/>
    <property type="molecule type" value="Genomic_DNA"/>
</dbReference>
<reference evidence="2 3" key="1">
    <citation type="submission" date="2018-02" db="EMBL/GenBank/DDBJ databases">
        <title>The draft genome of Sphingobacterium sp. 5JN-11.</title>
        <authorList>
            <person name="Liu L."/>
            <person name="Li L."/>
            <person name="Liang L."/>
            <person name="Zhang X."/>
            <person name="Wang T."/>
        </authorList>
    </citation>
    <scope>NUCLEOTIDE SEQUENCE [LARGE SCALE GENOMIC DNA]</scope>
    <source>
        <strain evidence="2 3">5JN-11</strain>
    </source>
</reference>
<dbReference type="RefSeq" id="WP_105717034.1">
    <property type="nucleotide sequence ID" value="NZ_PVBQ01000007.1"/>
</dbReference>
<keyword evidence="1" id="KW-0812">Transmembrane</keyword>
<feature type="transmembrane region" description="Helical" evidence="1">
    <location>
        <begin position="23"/>
        <end position="42"/>
    </location>
</feature>
<feature type="transmembrane region" description="Helical" evidence="1">
    <location>
        <begin position="76"/>
        <end position="94"/>
    </location>
</feature>
<feature type="transmembrane region" description="Helical" evidence="1">
    <location>
        <begin position="115"/>
        <end position="135"/>
    </location>
</feature>
<protein>
    <submittedName>
        <fullName evidence="2">Uncharacterized protein</fullName>
    </submittedName>
</protein>
<keyword evidence="1" id="KW-1133">Transmembrane helix</keyword>
<feature type="transmembrane region" description="Helical" evidence="1">
    <location>
        <begin position="234"/>
        <end position="257"/>
    </location>
</feature>
<evidence type="ECO:0000313" key="2">
    <source>
        <dbReference type="EMBL" id="PRD47320.1"/>
    </source>
</evidence>
<evidence type="ECO:0000256" key="1">
    <source>
        <dbReference type="SAM" id="Phobius"/>
    </source>
</evidence>
<sequence length="271" mass="31660">MNKHVSGIRLVIALKELWISNRILVYSFPLIILFCFAIYYLWPGGIFYEKWFNPKAFSTKEAWSKALLATYTTQRVFILFIIPIYLVICTKPLLDRLNKSERTNLTPITRLERTLGLTLFVIGITCLGVACFTLYDHVIVAWFNKLYYEEAIRYLEAQGDLYPNISRQTVLFPIQINILGIAFMMILLLLPLYFLSLVFFRKNSVILFLGLLVIIMITLAFFLRWLFAHETSHISIPIQGVFPLTLTILLLASYWYLAMATFYHKLKEKEI</sequence>
<comment type="caution">
    <text evidence="2">The sequence shown here is derived from an EMBL/GenBank/DDBJ whole genome shotgun (WGS) entry which is preliminary data.</text>
</comment>
<evidence type="ECO:0000313" key="3">
    <source>
        <dbReference type="Proteomes" id="UP000239711"/>
    </source>
</evidence>
<dbReference type="OrthoDB" id="9835185at2"/>
<gene>
    <name evidence="2" type="ORF">C5745_10885</name>
</gene>
<name>A0A2S9J3J8_9SPHI</name>
<keyword evidence="1" id="KW-0472">Membrane</keyword>
<organism evidence="2 3">
    <name type="scientific">Sphingobacterium haloxyli</name>
    <dbReference type="NCBI Taxonomy" id="2100533"/>
    <lineage>
        <taxon>Bacteria</taxon>
        <taxon>Pseudomonadati</taxon>
        <taxon>Bacteroidota</taxon>
        <taxon>Sphingobacteriia</taxon>
        <taxon>Sphingobacteriales</taxon>
        <taxon>Sphingobacteriaceae</taxon>
        <taxon>Sphingobacterium</taxon>
    </lineage>
</organism>